<gene>
    <name evidence="2" type="ORF">EX30DRAFT_68531</name>
</gene>
<proteinExistence type="predicted"/>
<sequence>MPWVSKEPLPARPVFYSCCLLFTQCFPFKHSRRLGFITAVTVVVVVVSLFNEHPLGSLLHHPYSIISLSSSPPGIPPTPPNNPILLALHSTQPNLKMISLSSFASSLPTPSIRVPSLPSLPTIPPLSLPTFSLPAALQRPAPPPSTQLLTTLTRYLLLYPSLLLLALIFALSFSSYLLSALHDYDTHVEKSRLKPQHFDLENTVKPPVVKEGVVERNPRTPPPAPPSVAMKMVVGELVGKQRREAHGRMG</sequence>
<evidence type="ECO:0000313" key="2">
    <source>
        <dbReference type="EMBL" id="TGZ80069.1"/>
    </source>
</evidence>
<accession>A0A4S2MU32</accession>
<feature type="transmembrane region" description="Helical" evidence="1">
    <location>
        <begin position="34"/>
        <end position="51"/>
    </location>
</feature>
<dbReference type="AlphaFoldDB" id="A0A4S2MU32"/>
<keyword evidence="3" id="KW-1185">Reference proteome</keyword>
<dbReference type="Proteomes" id="UP000298138">
    <property type="component" value="Unassembled WGS sequence"/>
</dbReference>
<reference evidence="2 3" key="1">
    <citation type="submission" date="2019-04" db="EMBL/GenBank/DDBJ databases">
        <title>Comparative genomics and transcriptomics to analyze fruiting body development in filamentous ascomycetes.</title>
        <authorList>
            <consortium name="DOE Joint Genome Institute"/>
            <person name="Lutkenhaus R."/>
            <person name="Traeger S."/>
            <person name="Breuer J."/>
            <person name="Kuo A."/>
            <person name="Lipzen A."/>
            <person name="Pangilinan J."/>
            <person name="Dilworth D."/>
            <person name="Sandor L."/>
            <person name="Poggeler S."/>
            <person name="Barry K."/>
            <person name="Grigoriev I.V."/>
            <person name="Nowrousian M."/>
        </authorList>
    </citation>
    <scope>NUCLEOTIDE SEQUENCE [LARGE SCALE GENOMIC DNA]</scope>
    <source>
        <strain evidence="2 3">CBS 389.68</strain>
    </source>
</reference>
<name>A0A4S2MU32_9PEZI</name>
<evidence type="ECO:0000256" key="1">
    <source>
        <dbReference type="SAM" id="Phobius"/>
    </source>
</evidence>
<keyword evidence="1" id="KW-0472">Membrane</keyword>
<dbReference type="EMBL" id="ML220127">
    <property type="protein sequence ID" value="TGZ80069.1"/>
    <property type="molecule type" value="Genomic_DNA"/>
</dbReference>
<feature type="transmembrane region" description="Helical" evidence="1">
    <location>
        <begin position="157"/>
        <end position="178"/>
    </location>
</feature>
<keyword evidence="1" id="KW-0812">Transmembrane</keyword>
<keyword evidence="1" id="KW-1133">Transmembrane helix</keyword>
<dbReference type="InParanoid" id="A0A4S2MU32"/>
<protein>
    <submittedName>
        <fullName evidence="2">Uncharacterized protein</fullName>
    </submittedName>
</protein>
<evidence type="ECO:0000313" key="3">
    <source>
        <dbReference type="Proteomes" id="UP000298138"/>
    </source>
</evidence>
<organism evidence="2 3">
    <name type="scientific">Ascodesmis nigricans</name>
    <dbReference type="NCBI Taxonomy" id="341454"/>
    <lineage>
        <taxon>Eukaryota</taxon>
        <taxon>Fungi</taxon>
        <taxon>Dikarya</taxon>
        <taxon>Ascomycota</taxon>
        <taxon>Pezizomycotina</taxon>
        <taxon>Pezizomycetes</taxon>
        <taxon>Pezizales</taxon>
        <taxon>Ascodesmidaceae</taxon>
        <taxon>Ascodesmis</taxon>
    </lineage>
</organism>